<feature type="region of interest" description="Disordered" evidence="1">
    <location>
        <begin position="284"/>
        <end position="316"/>
    </location>
</feature>
<accession>A0AAX4I0M1</accession>
<protein>
    <submittedName>
        <fullName evidence="2">Uncharacterized protein</fullName>
    </submittedName>
</protein>
<evidence type="ECO:0000313" key="3">
    <source>
        <dbReference type="Proteomes" id="UP001322277"/>
    </source>
</evidence>
<dbReference type="AlphaFoldDB" id="A0AAX4I0M1"/>
<keyword evidence="3" id="KW-1185">Reference proteome</keyword>
<evidence type="ECO:0000256" key="1">
    <source>
        <dbReference type="SAM" id="MobiDB-lite"/>
    </source>
</evidence>
<dbReference type="RefSeq" id="XP_062773978.1">
    <property type="nucleotide sequence ID" value="XM_062917927.1"/>
</dbReference>
<dbReference type="EMBL" id="CP137305">
    <property type="protein sequence ID" value="WQF76754.1"/>
    <property type="molecule type" value="Genomic_DNA"/>
</dbReference>
<reference evidence="3" key="1">
    <citation type="journal article" date="2023" name="bioRxiv">
        <title>Complete genome of the Medicago anthracnose fungus, Colletotrichum destructivum, reveals a mini-chromosome-like region within a core chromosome.</title>
        <authorList>
            <person name="Lapalu N."/>
            <person name="Simon A."/>
            <person name="Lu A."/>
            <person name="Plaumann P.-L."/>
            <person name="Amselem J."/>
            <person name="Pigne S."/>
            <person name="Auger A."/>
            <person name="Koch C."/>
            <person name="Dallery J.-F."/>
            <person name="O'Connell R.J."/>
        </authorList>
    </citation>
    <scope>NUCLEOTIDE SEQUENCE [LARGE SCALE GENOMIC DNA]</scope>
    <source>
        <strain evidence="3">CBS 520.97</strain>
    </source>
</reference>
<gene>
    <name evidence="2" type="ORF">CDEST_01768</name>
</gene>
<dbReference type="KEGG" id="cdet:87938271"/>
<name>A0AAX4I0M1_9PEZI</name>
<organism evidence="2 3">
    <name type="scientific">Colletotrichum destructivum</name>
    <dbReference type="NCBI Taxonomy" id="34406"/>
    <lineage>
        <taxon>Eukaryota</taxon>
        <taxon>Fungi</taxon>
        <taxon>Dikarya</taxon>
        <taxon>Ascomycota</taxon>
        <taxon>Pezizomycotina</taxon>
        <taxon>Sordariomycetes</taxon>
        <taxon>Hypocreomycetidae</taxon>
        <taxon>Glomerellales</taxon>
        <taxon>Glomerellaceae</taxon>
        <taxon>Colletotrichum</taxon>
        <taxon>Colletotrichum destructivum species complex</taxon>
    </lineage>
</organism>
<sequence>MTSRYILVFELFPDRLSLNHKITLQTCYPHGLALQPAMPLRSDAYHVLNGGLSHGHGAGLQLPRAILPPEIRLMVLEELERLVEGRSRLSNFSTVLAERRAFFQPQIFETLSIRHPGPDVTELDANVRGDRTKLVKRISLHVTTEEYNARKDFDRPDSGVFQRVNDKMLQEALHDLFRVLSKWGDAKDAHGISLDISLSSRSDAEHQLNHRNDRPHLSRSRIYSQDSERCLLGSLFGPGLARPPLPRVPIIERLSMSNQNYAASRRSLCPETFPACAASKRSTTRPDALSMWRGTSPGAKRTRRCSNASKAPPRSSRYSCGSLGWECM</sequence>
<evidence type="ECO:0000313" key="2">
    <source>
        <dbReference type="EMBL" id="WQF76754.1"/>
    </source>
</evidence>
<dbReference type="Proteomes" id="UP001322277">
    <property type="component" value="Chromosome 1"/>
</dbReference>
<proteinExistence type="predicted"/>
<dbReference type="GeneID" id="87938271"/>